<dbReference type="Proteomes" id="UP000001996">
    <property type="component" value="Unassembled WGS sequence"/>
</dbReference>
<dbReference type="EMBL" id="CH981525">
    <property type="protein sequence ID" value="EDK43707.1"/>
    <property type="molecule type" value="Genomic_DNA"/>
</dbReference>
<evidence type="ECO:0000259" key="2">
    <source>
        <dbReference type="Pfam" id="PF10378"/>
    </source>
</evidence>
<organism evidence="3 4">
    <name type="scientific">Lodderomyces elongisporus (strain ATCC 11503 / CBS 2605 / JCM 1781 / NBRC 1676 / NRRL YB-4239)</name>
    <name type="common">Yeast</name>
    <name type="synonym">Saccharomyces elongisporus</name>
    <dbReference type="NCBI Taxonomy" id="379508"/>
    <lineage>
        <taxon>Eukaryota</taxon>
        <taxon>Fungi</taxon>
        <taxon>Dikarya</taxon>
        <taxon>Ascomycota</taxon>
        <taxon>Saccharomycotina</taxon>
        <taxon>Pichiomycetes</taxon>
        <taxon>Debaryomycetaceae</taxon>
        <taxon>Candida/Lodderomyces clade</taxon>
        <taxon>Lodderomyces</taxon>
    </lineage>
</organism>
<dbReference type="InParanoid" id="A5DWZ9"/>
<proteinExistence type="predicted"/>
<keyword evidence="4" id="KW-1185">Reference proteome</keyword>
<feature type="compositionally biased region" description="Low complexity" evidence="1">
    <location>
        <begin position="7"/>
        <end position="16"/>
    </location>
</feature>
<reference evidence="3 4" key="1">
    <citation type="journal article" date="2009" name="Nature">
        <title>Evolution of pathogenicity and sexual reproduction in eight Candida genomes.</title>
        <authorList>
            <person name="Butler G."/>
            <person name="Rasmussen M.D."/>
            <person name="Lin M.F."/>
            <person name="Santos M.A."/>
            <person name="Sakthikumar S."/>
            <person name="Munro C.A."/>
            <person name="Rheinbay E."/>
            <person name="Grabherr M."/>
            <person name="Forche A."/>
            <person name="Reedy J.L."/>
            <person name="Agrafioti I."/>
            <person name="Arnaud M.B."/>
            <person name="Bates S."/>
            <person name="Brown A.J."/>
            <person name="Brunke S."/>
            <person name="Costanzo M.C."/>
            <person name="Fitzpatrick D.A."/>
            <person name="de Groot P.W."/>
            <person name="Harris D."/>
            <person name="Hoyer L.L."/>
            <person name="Hube B."/>
            <person name="Klis F.M."/>
            <person name="Kodira C."/>
            <person name="Lennard N."/>
            <person name="Logue M.E."/>
            <person name="Martin R."/>
            <person name="Neiman A.M."/>
            <person name="Nikolaou E."/>
            <person name="Quail M.A."/>
            <person name="Quinn J."/>
            <person name="Santos M.C."/>
            <person name="Schmitzberger F.F."/>
            <person name="Sherlock G."/>
            <person name="Shah P."/>
            <person name="Silverstein K.A."/>
            <person name="Skrzypek M.S."/>
            <person name="Soll D."/>
            <person name="Staggs R."/>
            <person name="Stansfield I."/>
            <person name="Stumpf M.P."/>
            <person name="Sudbery P.E."/>
            <person name="Srikantha T."/>
            <person name="Zeng Q."/>
            <person name="Berman J."/>
            <person name="Berriman M."/>
            <person name="Heitman J."/>
            <person name="Gow N.A."/>
            <person name="Lorenz M.C."/>
            <person name="Birren B.W."/>
            <person name="Kellis M."/>
            <person name="Cuomo C.A."/>
        </authorList>
    </citation>
    <scope>NUCLEOTIDE SEQUENCE [LARGE SCALE GENOMIC DNA]</scope>
    <source>
        <strain evidence="4">ATCC 11503 / BCRC 21390 / CBS 2605 / JCM 1781 / NBRC 1676 / NRRL YB-4239</strain>
    </source>
</reference>
<sequence length="173" mass="19765">MYHPNKQQQQQQQQQQEGYFNHRHNGGRFLDNFAPRLPPPPLHLQHHQYYTPMHNINGAISHGQHTPMTPLDINYSQSMIPSNLLVSSPYFTPPPSATHFFSIPPPPPPQQQQQHQKNFKNVDPPLCLDHSLNHSHSRLTPHHGLGMEEIRVGCGIVKRIILTSICNILLSIP</sequence>
<feature type="domain" description="RNA-binding" evidence="2">
    <location>
        <begin position="64"/>
        <end position="105"/>
    </location>
</feature>
<dbReference type="STRING" id="379508.A5DWZ9"/>
<feature type="region of interest" description="Disordered" evidence="1">
    <location>
        <begin position="1"/>
        <end position="27"/>
    </location>
</feature>
<dbReference type="InterPro" id="IPR018835">
    <property type="entry name" value="RNA-binding_domain_put"/>
</dbReference>
<name>A5DWZ9_LODEL</name>
<gene>
    <name evidence="3" type="ORF">LELG_01886</name>
</gene>
<accession>A5DWZ9</accession>
<dbReference type="VEuPathDB" id="FungiDB:LELG_01886"/>
<dbReference type="AlphaFoldDB" id="A5DWZ9"/>
<dbReference type="HOGENOM" id="CLU_1547883_0_0_1"/>
<evidence type="ECO:0000313" key="3">
    <source>
        <dbReference type="EMBL" id="EDK43707.1"/>
    </source>
</evidence>
<protein>
    <recommendedName>
        <fullName evidence="2">RNA-binding domain-containing protein</fullName>
    </recommendedName>
</protein>
<evidence type="ECO:0000256" key="1">
    <source>
        <dbReference type="SAM" id="MobiDB-lite"/>
    </source>
</evidence>
<evidence type="ECO:0000313" key="4">
    <source>
        <dbReference type="Proteomes" id="UP000001996"/>
    </source>
</evidence>
<dbReference type="Pfam" id="PF10378">
    <property type="entry name" value="RRM"/>
    <property type="match status" value="1"/>
</dbReference>